<organism evidence="1 2">
    <name type="scientific">Racocetra fulgida</name>
    <dbReference type="NCBI Taxonomy" id="60492"/>
    <lineage>
        <taxon>Eukaryota</taxon>
        <taxon>Fungi</taxon>
        <taxon>Fungi incertae sedis</taxon>
        <taxon>Mucoromycota</taxon>
        <taxon>Glomeromycotina</taxon>
        <taxon>Glomeromycetes</taxon>
        <taxon>Diversisporales</taxon>
        <taxon>Gigasporaceae</taxon>
        <taxon>Racocetra</taxon>
    </lineage>
</organism>
<gene>
    <name evidence="1" type="ORF">RFULGI_LOCUS11323</name>
</gene>
<dbReference type="AlphaFoldDB" id="A0A9N9NB46"/>
<comment type="caution">
    <text evidence="1">The sequence shown here is derived from an EMBL/GenBank/DDBJ whole genome shotgun (WGS) entry which is preliminary data.</text>
</comment>
<name>A0A9N9NB46_9GLOM</name>
<sequence>SFSNYMDATQINTSETLITNKDTGIDKCIVVDKDTGEDNNIDVNKNIDNKIDCIELDVDSYKVTQDTVNLVKYTNDENSCEVIKL</sequence>
<keyword evidence="2" id="KW-1185">Reference proteome</keyword>
<proteinExistence type="predicted"/>
<reference evidence="1" key="1">
    <citation type="submission" date="2021-06" db="EMBL/GenBank/DDBJ databases">
        <authorList>
            <person name="Kallberg Y."/>
            <person name="Tangrot J."/>
            <person name="Rosling A."/>
        </authorList>
    </citation>
    <scope>NUCLEOTIDE SEQUENCE</scope>
    <source>
        <strain evidence="1">IN212</strain>
    </source>
</reference>
<dbReference type="EMBL" id="CAJVPZ010024355">
    <property type="protein sequence ID" value="CAG8718894.1"/>
    <property type="molecule type" value="Genomic_DNA"/>
</dbReference>
<evidence type="ECO:0000313" key="1">
    <source>
        <dbReference type="EMBL" id="CAG8718894.1"/>
    </source>
</evidence>
<feature type="non-terminal residue" evidence="1">
    <location>
        <position position="85"/>
    </location>
</feature>
<accession>A0A9N9NB46</accession>
<evidence type="ECO:0000313" key="2">
    <source>
        <dbReference type="Proteomes" id="UP000789396"/>
    </source>
</evidence>
<protein>
    <submittedName>
        <fullName evidence="1">5457_t:CDS:1</fullName>
    </submittedName>
</protein>
<dbReference type="Proteomes" id="UP000789396">
    <property type="component" value="Unassembled WGS sequence"/>
</dbReference>